<sequence>MPVDRYRWASEFARRYVGLGRAWQEAQQDGDRGAVVGHMLTALRLRALAPSTEQERRIRSCQDLDVLEGWGLRLFEIETVDDLFV</sequence>
<evidence type="ECO:0008006" key="3">
    <source>
        <dbReference type="Google" id="ProtNLM"/>
    </source>
</evidence>
<organism evidence="1 2">
    <name type="scientific">Nocardiopsis coralli</name>
    <dbReference type="NCBI Taxonomy" id="2772213"/>
    <lineage>
        <taxon>Bacteria</taxon>
        <taxon>Bacillati</taxon>
        <taxon>Actinomycetota</taxon>
        <taxon>Actinomycetes</taxon>
        <taxon>Streptosporangiales</taxon>
        <taxon>Nocardiopsidaceae</taxon>
        <taxon>Nocardiopsis</taxon>
    </lineage>
</organism>
<evidence type="ECO:0000313" key="1">
    <source>
        <dbReference type="EMBL" id="MBE3002422.1"/>
    </source>
</evidence>
<reference evidence="1 2" key="1">
    <citation type="submission" date="2020-09" db="EMBL/GenBank/DDBJ databases">
        <title>Diversity and distribution of actinomycetes associated with coral in the coast of Hainan.</title>
        <authorList>
            <person name="Li F."/>
        </authorList>
    </citation>
    <scope>NUCLEOTIDE SEQUENCE [LARGE SCALE GENOMIC DNA]</scope>
    <source>
        <strain evidence="1 2">HNM0947</strain>
    </source>
</reference>
<gene>
    <name evidence="1" type="ORF">IDM40_27545</name>
</gene>
<proteinExistence type="predicted"/>
<protein>
    <recommendedName>
        <fullName evidence="3">DUF4351 domain-containing protein</fullName>
    </recommendedName>
</protein>
<dbReference type="EMBL" id="JADBGI010000046">
    <property type="protein sequence ID" value="MBE3002422.1"/>
    <property type="molecule type" value="Genomic_DNA"/>
</dbReference>
<name>A0ABR9PF16_9ACTN</name>
<keyword evidence="2" id="KW-1185">Reference proteome</keyword>
<dbReference type="Proteomes" id="UP000806528">
    <property type="component" value="Unassembled WGS sequence"/>
</dbReference>
<evidence type="ECO:0000313" key="2">
    <source>
        <dbReference type="Proteomes" id="UP000806528"/>
    </source>
</evidence>
<comment type="caution">
    <text evidence="1">The sequence shown here is derived from an EMBL/GenBank/DDBJ whole genome shotgun (WGS) entry which is preliminary data.</text>
</comment>
<accession>A0ABR9PF16</accession>